<dbReference type="AlphaFoldDB" id="A0AAF3J7C2"/>
<reference evidence="2" key="1">
    <citation type="submission" date="2024-02" db="UniProtKB">
        <authorList>
            <consortium name="WormBaseParasite"/>
        </authorList>
    </citation>
    <scope>IDENTIFICATION</scope>
</reference>
<keyword evidence="1" id="KW-1185">Reference proteome</keyword>
<evidence type="ECO:0008006" key="3">
    <source>
        <dbReference type="Google" id="ProtNLM"/>
    </source>
</evidence>
<dbReference type="WBParaSite" id="MBELARI_LOCUS2075">
    <property type="protein sequence ID" value="MBELARI_LOCUS2075"/>
    <property type="gene ID" value="MBELARI_LOCUS2075"/>
</dbReference>
<accession>A0AAF3J7C2</accession>
<dbReference type="Proteomes" id="UP000887575">
    <property type="component" value="Unassembled WGS sequence"/>
</dbReference>
<evidence type="ECO:0000313" key="1">
    <source>
        <dbReference type="Proteomes" id="UP000887575"/>
    </source>
</evidence>
<protein>
    <recommendedName>
        <fullName evidence="3">MATH domain-containing protein</fullName>
    </recommendedName>
</protein>
<organism evidence="1 2">
    <name type="scientific">Mesorhabditis belari</name>
    <dbReference type="NCBI Taxonomy" id="2138241"/>
    <lineage>
        <taxon>Eukaryota</taxon>
        <taxon>Metazoa</taxon>
        <taxon>Ecdysozoa</taxon>
        <taxon>Nematoda</taxon>
        <taxon>Chromadorea</taxon>
        <taxon>Rhabditida</taxon>
        <taxon>Rhabditina</taxon>
        <taxon>Rhabditomorpha</taxon>
        <taxon>Rhabditoidea</taxon>
        <taxon>Rhabditidae</taxon>
        <taxon>Mesorhabditinae</taxon>
        <taxon>Mesorhabditis</taxon>
    </lineage>
</organism>
<sequence>MTQYFGRSNFSFRSVYPLGGLDWELCLSNPDHHFQLFVGCGTSRQGVTWSCKAKSSFFSRFFNGEDFLVDKNFLKDDKATFIVAIEIENISIKSTQGIDQLKEFTLEN</sequence>
<evidence type="ECO:0000313" key="2">
    <source>
        <dbReference type="WBParaSite" id="MBELARI_LOCUS2075"/>
    </source>
</evidence>
<proteinExistence type="predicted"/>
<name>A0AAF3J7C2_9BILA</name>